<protein>
    <recommendedName>
        <fullName evidence="3">WD40 repeat domain-containing protein</fullName>
    </recommendedName>
</protein>
<name>A0A3N6LJ45_9EURY</name>
<dbReference type="InterPro" id="IPR015943">
    <property type="entry name" value="WD40/YVTN_repeat-like_dom_sf"/>
</dbReference>
<dbReference type="OrthoDB" id="377687at2157"/>
<dbReference type="AlphaFoldDB" id="A0A3N6LJ45"/>
<reference evidence="1 2" key="1">
    <citation type="submission" date="2018-10" db="EMBL/GenBank/DDBJ databases">
        <title>Natrarchaeobius chitinivorans gen. nov., sp. nov., and Natrarchaeobius haloalkaliphilus sp. nov., alkaliphilic, chitin-utilizing haloarchaea from hypersaline alkaline lakes.</title>
        <authorList>
            <person name="Sorokin D.Y."/>
            <person name="Elcheninov A.G."/>
            <person name="Kostrikina N.A."/>
            <person name="Bale N.J."/>
            <person name="Sinninghe Damste J.S."/>
            <person name="Khijniak T.V."/>
            <person name="Kublanov I.V."/>
            <person name="Toshchakov S.V."/>
        </authorList>
    </citation>
    <scope>NUCLEOTIDE SEQUENCE [LARGE SCALE GENOMIC DNA]</scope>
    <source>
        <strain evidence="1 2">AArcht-Sl</strain>
    </source>
</reference>
<dbReference type="Gene3D" id="2.130.10.10">
    <property type="entry name" value="YVTN repeat-like/Quinoprotein amine dehydrogenase"/>
    <property type="match status" value="1"/>
</dbReference>
<dbReference type="Proteomes" id="UP000273828">
    <property type="component" value="Unassembled WGS sequence"/>
</dbReference>
<evidence type="ECO:0008006" key="3">
    <source>
        <dbReference type="Google" id="ProtNLM"/>
    </source>
</evidence>
<dbReference type="SUPFAM" id="SSF50978">
    <property type="entry name" value="WD40 repeat-like"/>
    <property type="match status" value="1"/>
</dbReference>
<accession>A0A3N6LJ45</accession>
<sequence>MTDWNTNAELAEWCRLPMPFEASSVSPNGRWAAVSMSESCGIIDLRTETGLYEIARLGWEDYDEDDGTTFHALGSAFGANSEFVAFTRENEILVYATPEHTGKPNATGWKRHWTGELEGTVTDVSVGNSGKTLGGVTESGELALYGRFPEFGSIGPAETVSQEPLEFVAINPERKLVLCGGASGTVRLVRPNQKGGSEITAIDSDAEVEDGYWQTNNEFVFCDHSGDVTWCRIGQKSDRIGVTEIISTTIGTPRAVRVTDDGAWLLVGGDNGVEVFDIRDWQGTGQPDTERTIDTGECRTLAVGASVLAGGGNETDSFLKMIETPTV</sequence>
<organism evidence="1 2">
    <name type="scientific">Natrarchaeobius halalkaliphilus</name>
    <dbReference type="NCBI Taxonomy" id="1679091"/>
    <lineage>
        <taxon>Archaea</taxon>
        <taxon>Methanobacteriati</taxon>
        <taxon>Methanobacteriota</taxon>
        <taxon>Stenosarchaea group</taxon>
        <taxon>Halobacteria</taxon>
        <taxon>Halobacteriales</taxon>
        <taxon>Natrialbaceae</taxon>
        <taxon>Natrarchaeobius</taxon>
    </lineage>
</organism>
<evidence type="ECO:0000313" key="2">
    <source>
        <dbReference type="Proteomes" id="UP000273828"/>
    </source>
</evidence>
<evidence type="ECO:0000313" key="1">
    <source>
        <dbReference type="EMBL" id="RQG88086.1"/>
    </source>
</evidence>
<dbReference type="InterPro" id="IPR036322">
    <property type="entry name" value="WD40_repeat_dom_sf"/>
</dbReference>
<proteinExistence type="predicted"/>
<dbReference type="EMBL" id="REFY01000005">
    <property type="protein sequence ID" value="RQG88086.1"/>
    <property type="molecule type" value="Genomic_DNA"/>
</dbReference>
<gene>
    <name evidence="1" type="ORF">EA462_14655</name>
</gene>
<dbReference type="RefSeq" id="WP_124179280.1">
    <property type="nucleotide sequence ID" value="NZ_REFY01000005.1"/>
</dbReference>
<keyword evidence="2" id="KW-1185">Reference proteome</keyword>
<comment type="caution">
    <text evidence="1">The sequence shown here is derived from an EMBL/GenBank/DDBJ whole genome shotgun (WGS) entry which is preliminary data.</text>
</comment>